<sequence>MQRKYSNSATRTYEINYPFIFEKLVEYGNNSIKKGSLLTILIGSLARRDYTPFSDDDVIIITDSTRSEIEFMDPYMPIDIEPRVFTINRIYEMAKSLLVTMRYLII</sequence>
<proteinExistence type="predicted"/>
<dbReference type="GeneID" id="16024814"/>
<dbReference type="Gene3D" id="3.30.460.10">
    <property type="entry name" value="Beta Polymerase, domain 2"/>
    <property type="match status" value="1"/>
</dbReference>
<evidence type="ECO:0000313" key="2">
    <source>
        <dbReference type="Proteomes" id="UP000546917"/>
    </source>
</evidence>
<name>A0A7K4FNF0_9ARCH</name>
<dbReference type="Proteomes" id="UP000546917">
    <property type="component" value="Unassembled WGS sequence"/>
</dbReference>
<gene>
    <name evidence="1" type="ORF">HLB00_03550</name>
</gene>
<comment type="caution">
    <text evidence="1">The sequence shown here is derived from an EMBL/GenBank/DDBJ whole genome shotgun (WGS) entry which is preliminary data.</text>
</comment>
<dbReference type="RefSeq" id="WP_009886685.1">
    <property type="nucleotide sequence ID" value="NZ_CP015363.1"/>
</dbReference>
<organism evidence="1 2">
    <name type="scientific">Ferroplasma acidiphilum</name>
    <dbReference type="NCBI Taxonomy" id="74969"/>
    <lineage>
        <taxon>Archaea</taxon>
        <taxon>Methanobacteriati</taxon>
        <taxon>Thermoplasmatota</taxon>
        <taxon>Thermoplasmata</taxon>
        <taxon>Thermoplasmatales</taxon>
        <taxon>Ferroplasmaceae</taxon>
        <taxon>Ferroplasma</taxon>
    </lineage>
</organism>
<dbReference type="SUPFAM" id="SSF81301">
    <property type="entry name" value="Nucleotidyltransferase"/>
    <property type="match status" value="1"/>
</dbReference>
<dbReference type="OrthoDB" id="9287at2157"/>
<dbReference type="InterPro" id="IPR043519">
    <property type="entry name" value="NT_sf"/>
</dbReference>
<dbReference type="EMBL" id="JABGBP010000114">
    <property type="protein sequence ID" value="NOL59908.1"/>
    <property type="molecule type" value="Genomic_DNA"/>
</dbReference>
<keyword evidence="1" id="KW-0808">Transferase</keyword>
<accession>A0A7K4FNF0</accession>
<protein>
    <submittedName>
        <fullName evidence="1">Nucleotidyltransferase domain-containing protein</fullName>
    </submittedName>
</protein>
<reference evidence="1 2" key="1">
    <citation type="submission" date="2020-05" db="EMBL/GenBank/DDBJ databases">
        <authorList>
            <person name="Zhang R."/>
        </authorList>
    </citation>
    <scope>NUCLEOTIDE SEQUENCE [LARGE SCALE GENOMIC DNA]</scope>
    <source>
        <strain evidence="1 2">DSM 28986</strain>
    </source>
</reference>
<evidence type="ECO:0000313" key="1">
    <source>
        <dbReference type="EMBL" id="NOL59908.1"/>
    </source>
</evidence>
<dbReference type="GO" id="GO:0016740">
    <property type="term" value="F:transferase activity"/>
    <property type="evidence" value="ECO:0007669"/>
    <property type="project" value="UniProtKB-KW"/>
</dbReference>
<dbReference type="AlphaFoldDB" id="A0A7K4FNF0"/>